<dbReference type="InterPro" id="IPR008979">
    <property type="entry name" value="Galactose-bd-like_sf"/>
</dbReference>
<comment type="caution">
    <text evidence="4">The sequence shown here is derived from an EMBL/GenBank/DDBJ whole genome shotgun (WGS) entry which is preliminary data.</text>
</comment>
<evidence type="ECO:0000259" key="2">
    <source>
        <dbReference type="PROSITE" id="PS50022"/>
    </source>
</evidence>
<comment type="similarity">
    <text evidence="1">Belongs to the glycosyl hydrolase 16 family.</text>
</comment>
<dbReference type="PROSITE" id="PS50022">
    <property type="entry name" value="FA58C_3"/>
    <property type="match status" value="1"/>
</dbReference>
<accession>A0A178IQ21</accession>
<dbReference type="Pfam" id="PF00754">
    <property type="entry name" value="F5_F8_type_C"/>
    <property type="match status" value="1"/>
</dbReference>
<evidence type="ECO:0000313" key="4">
    <source>
        <dbReference type="EMBL" id="OAM91811.1"/>
    </source>
</evidence>
<protein>
    <recommendedName>
        <fullName evidence="6">GH16 domain-containing protein</fullName>
    </recommendedName>
</protein>
<dbReference type="InterPro" id="IPR050546">
    <property type="entry name" value="Glycosyl_Hydrlase_16"/>
</dbReference>
<gene>
    <name evidence="4" type="ORF">AW736_01200</name>
</gene>
<name>A0A178IQ21_9BACT</name>
<dbReference type="InterPro" id="IPR000421">
    <property type="entry name" value="FA58C"/>
</dbReference>
<dbReference type="InterPro" id="IPR013320">
    <property type="entry name" value="ConA-like_dom_sf"/>
</dbReference>
<dbReference type="Pfam" id="PF00722">
    <property type="entry name" value="Glyco_hydro_16"/>
    <property type="match status" value="1"/>
</dbReference>
<feature type="domain" description="GH16" evidence="3">
    <location>
        <begin position="33"/>
        <end position="271"/>
    </location>
</feature>
<dbReference type="PROSITE" id="PS51762">
    <property type="entry name" value="GH16_2"/>
    <property type="match status" value="1"/>
</dbReference>
<dbReference type="InterPro" id="IPR000757">
    <property type="entry name" value="Beta-glucanase-like"/>
</dbReference>
<evidence type="ECO:0000313" key="5">
    <source>
        <dbReference type="Proteomes" id="UP000078486"/>
    </source>
</evidence>
<dbReference type="Proteomes" id="UP000078486">
    <property type="component" value="Unassembled WGS sequence"/>
</dbReference>
<dbReference type="AlphaFoldDB" id="A0A178IQ21"/>
<organism evidence="4 5">
    <name type="scientific">Termitidicoccus mucosus</name>
    <dbReference type="NCBI Taxonomy" id="1184151"/>
    <lineage>
        <taxon>Bacteria</taxon>
        <taxon>Pseudomonadati</taxon>
        <taxon>Verrucomicrobiota</taxon>
        <taxon>Opitutia</taxon>
        <taxon>Opitutales</taxon>
        <taxon>Opitutaceae</taxon>
        <taxon>Termitidicoccus</taxon>
    </lineage>
</organism>
<reference evidence="4 5" key="1">
    <citation type="submission" date="2016-01" db="EMBL/GenBank/DDBJ databases">
        <title>High potential of lignocellulose degradation of a new Verrucomicrobia species.</title>
        <authorList>
            <person name="Wang Y."/>
            <person name="Shi Y."/>
            <person name="Qiu Z."/>
            <person name="Liu S."/>
            <person name="Yang H."/>
        </authorList>
    </citation>
    <scope>NUCLEOTIDE SEQUENCE [LARGE SCALE GENOMIC DNA]</scope>
    <source>
        <strain evidence="4 5">TSB47</strain>
    </source>
</reference>
<dbReference type="SUPFAM" id="SSF49899">
    <property type="entry name" value="Concanavalin A-like lectins/glucanases"/>
    <property type="match status" value="2"/>
</dbReference>
<feature type="domain" description="F5/8 type C" evidence="2">
    <location>
        <begin position="252"/>
        <end position="350"/>
    </location>
</feature>
<dbReference type="OrthoDB" id="9809583at2"/>
<proteinExistence type="inferred from homology"/>
<dbReference type="SUPFAM" id="SSF49785">
    <property type="entry name" value="Galactose-binding domain-like"/>
    <property type="match status" value="1"/>
</dbReference>
<dbReference type="PANTHER" id="PTHR10963:SF55">
    <property type="entry name" value="GLYCOSIDE HYDROLASE FAMILY 16 PROTEIN"/>
    <property type="match status" value="1"/>
</dbReference>
<evidence type="ECO:0000256" key="1">
    <source>
        <dbReference type="ARBA" id="ARBA00006865"/>
    </source>
</evidence>
<dbReference type="STRING" id="1184151.AW736_01200"/>
<dbReference type="EMBL" id="LRRQ01000013">
    <property type="protein sequence ID" value="OAM91811.1"/>
    <property type="molecule type" value="Genomic_DNA"/>
</dbReference>
<dbReference type="GO" id="GO:0005975">
    <property type="term" value="P:carbohydrate metabolic process"/>
    <property type="evidence" value="ECO:0007669"/>
    <property type="project" value="InterPro"/>
</dbReference>
<sequence length="450" mass="51584">MSERQGWVPFIIKNMKVRSYLLLSLASIVFIEAPLSADPPPGGEWRLVFADEFDYADADLDREWISQNGPSGHILSSRWRENARVENGVLKLIGKKENRGGQDWTAGNIWTKKLFKYGYFECRYKYAAATGTNNSFWLMTQGWQQIPAGKKRFEIDINEGHYPDEINVNLHNWSDFWTDEKSGKKRHGAWGKSICLSPPSGKPGRTISLDVPVRTRKIRFSTGHAEHFHLREIRLFPKNDKGYYPDIEDGKTARDSGGLENYALKAKVTAHSPLHPQHAYTRPEAAIDNDIRTSWILAPGKGKFIELDLGEEKEIGAVQFLTGWMNGGEYVHYIHDYKIEYWGNGRWEELAVQENDRLVAVDLGAGFHTYALEWNEDELIYYFDDKIIHRRKNDIAHWECPVWLSLAIMYFAGDVTDAIDGKAMTVDYVKVWQRPGLGTVRDRAAGEPLE</sequence>
<dbReference type="Gene3D" id="2.60.120.200">
    <property type="match status" value="2"/>
</dbReference>
<dbReference type="Gene3D" id="2.60.120.260">
    <property type="entry name" value="Galactose-binding domain-like"/>
    <property type="match status" value="1"/>
</dbReference>
<dbReference type="GO" id="GO:0004553">
    <property type="term" value="F:hydrolase activity, hydrolyzing O-glycosyl compounds"/>
    <property type="evidence" value="ECO:0007669"/>
    <property type="project" value="InterPro"/>
</dbReference>
<dbReference type="PANTHER" id="PTHR10963">
    <property type="entry name" value="GLYCOSYL HYDROLASE-RELATED"/>
    <property type="match status" value="1"/>
</dbReference>
<keyword evidence="5" id="KW-1185">Reference proteome</keyword>
<evidence type="ECO:0008006" key="6">
    <source>
        <dbReference type="Google" id="ProtNLM"/>
    </source>
</evidence>
<evidence type="ECO:0000259" key="3">
    <source>
        <dbReference type="PROSITE" id="PS51762"/>
    </source>
</evidence>